<dbReference type="Pfam" id="PF00872">
    <property type="entry name" value="Transposase_mut"/>
    <property type="match status" value="1"/>
</dbReference>
<dbReference type="AlphaFoldDB" id="A0A1I2NA95"/>
<protein>
    <submittedName>
        <fullName evidence="6">Transposase, Mutator family</fullName>
    </submittedName>
</protein>
<comment type="similarity">
    <text evidence="2">Belongs to the transposase mutator family.</text>
</comment>
<name>A0A1I2NA95_9BACL</name>
<proteinExistence type="inferred from homology"/>
<sequence length="59" mass="6928">MERLNEEFRRMGWGTHSHFSKRESVTRLMGSVFMEINEKWLAGRRSIGVYPESIIKKGA</sequence>
<dbReference type="InterPro" id="IPR001207">
    <property type="entry name" value="Transposase_mutator"/>
</dbReference>
<evidence type="ECO:0000256" key="4">
    <source>
        <dbReference type="ARBA" id="ARBA00023125"/>
    </source>
</evidence>
<dbReference type="STRING" id="269670.SAMN02982927_00341"/>
<evidence type="ECO:0000313" key="7">
    <source>
        <dbReference type="Proteomes" id="UP000198752"/>
    </source>
</evidence>
<evidence type="ECO:0000256" key="5">
    <source>
        <dbReference type="ARBA" id="ARBA00023172"/>
    </source>
</evidence>
<evidence type="ECO:0000256" key="2">
    <source>
        <dbReference type="ARBA" id="ARBA00010961"/>
    </source>
</evidence>
<keyword evidence="3" id="KW-0815">Transposition</keyword>
<keyword evidence="4" id="KW-0238">DNA-binding</keyword>
<evidence type="ECO:0000313" key="6">
    <source>
        <dbReference type="EMBL" id="SFF99809.1"/>
    </source>
</evidence>
<organism evidence="6 7">
    <name type="scientific">Sporolactobacillus nakayamae</name>
    <dbReference type="NCBI Taxonomy" id="269670"/>
    <lineage>
        <taxon>Bacteria</taxon>
        <taxon>Bacillati</taxon>
        <taxon>Bacillota</taxon>
        <taxon>Bacilli</taxon>
        <taxon>Bacillales</taxon>
        <taxon>Sporolactobacillaceae</taxon>
        <taxon>Sporolactobacillus</taxon>
    </lineage>
</organism>
<reference evidence="7" key="1">
    <citation type="submission" date="2016-10" db="EMBL/GenBank/DDBJ databases">
        <authorList>
            <person name="Varghese N."/>
            <person name="Submissions S."/>
        </authorList>
    </citation>
    <scope>NUCLEOTIDE SEQUENCE [LARGE SCALE GENOMIC DNA]</scope>
    <source>
        <strain evidence="7">ATCC 700379</strain>
    </source>
</reference>
<keyword evidence="7" id="KW-1185">Reference proteome</keyword>
<comment type="function">
    <text evidence="1">Required for the transposition of the insertion element.</text>
</comment>
<dbReference type="GO" id="GO:0006313">
    <property type="term" value="P:DNA transposition"/>
    <property type="evidence" value="ECO:0007669"/>
    <property type="project" value="InterPro"/>
</dbReference>
<dbReference type="EMBL" id="FOOY01000003">
    <property type="protein sequence ID" value="SFF99809.1"/>
    <property type="molecule type" value="Genomic_DNA"/>
</dbReference>
<dbReference type="GO" id="GO:0003677">
    <property type="term" value="F:DNA binding"/>
    <property type="evidence" value="ECO:0007669"/>
    <property type="project" value="UniProtKB-KW"/>
</dbReference>
<dbReference type="Proteomes" id="UP000198752">
    <property type="component" value="Unassembled WGS sequence"/>
</dbReference>
<gene>
    <name evidence="6" type="ORF">SAMN02982927_00341</name>
</gene>
<evidence type="ECO:0000256" key="3">
    <source>
        <dbReference type="ARBA" id="ARBA00022578"/>
    </source>
</evidence>
<keyword evidence="5" id="KW-0233">DNA recombination</keyword>
<evidence type="ECO:0000256" key="1">
    <source>
        <dbReference type="ARBA" id="ARBA00002190"/>
    </source>
</evidence>
<dbReference type="GO" id="GO:0004803">
    <property type="term" value="F:transposase activity"/>
    <property type="evidence" value="ECO:0007669"/>
    <property type="project" value="InterPro"/>
</dbReference>
<accession>A0A1I2NA95</accession>